<dbReference type="RefSeq" id="WP_004570809.1">
    <property type="nucleotide sequence ID" value="NZ_CH724148.1"/>
</dbReference>
<comment type="caution">
    <text evidence="1">The sequence shown here is derived from an EMBL/GenBank/DDBJ whole genome shotgun (WGS) entry which is preliminary data.</text>
</comment>
<dbReference type="OrthoDB" id="930027at2"/>
<protein>
    <submittedName>
        <fullName evidence="1">Uncharacterized protein</fullName>
    </submittedName>
</protein>
<dbReference type="HOGENOM" id="CLU_2131150_0_0_10"/>
<evidence type="ECO:0000313" key="2">
    <source>
        <dbReference type="Proteomes" id="UP000003053"/>
    </source>
</evidence>
<name>A4C146_9FLAO</name>
<dbReference type="AlphaFoldDB" id="A4C146"/>
<proteinExistence type="predicted"/>
<organism evidence="1 2">
    <name type="scientific">Polaribacter irgensii 23-P</name>
    <dbReference type="NCBI Taxonomy" id="313594"/>
    <lineage>
        <taxon>Bacteria</taxon>
        <taxon>Pseudomonadati</taxon>
        <taxon>Bacteroidota</taxon>
        <taxon>Flavobacteriia</taxon>
        <taxon>Flavobacteriales</taxon>
        <taxon>Flavobacteriaceae</taxon>
    </lineage>
</organism>
<gene>
    <name evidence="1" type="ORF">PI23P_10967</name>
</gene>
<accession>A4C146</accession>
<keyword evidence="2" id="KW-1185">Reference proteome</keyword>
<reference evidence="1 2" key="1">
    <citation type="submission" date="2006-02" db="EMBL/GenBank/DDBJ databases">
        <authorList>
            <person name="Murray A."/>
            <person name="Staley J."/>
            <person name="Ferriera S."/>
            <person name="Johnson J."/>
            <person name="Kravitz S."/>
            <person name="Halpern A."/>
            <person name="Remington K."/>
            <person name="Beeson K."/>
            <person name="Tran B."/>
            <person name="Rogers Y.-H."/>
            <person name="Friedman R."/>
            <person name="Venter J.C."/>
        </authorList>
    </citation>
    <scope>NUCLEOTIDE SEQUENCE [LARGE SCALE GENOMIC DNA]</scope>
    <source>
        <strain evidence="1 2">23-P</strain>
    </source>
</reference>
<dbReference type="EMBL" id="AAOG01000003">
    <property type="protein sequence ID" value="EAR11849.1"/>
    <property type="molecule type" value="Genomic_DNA"/>
</dbReference>
<dbReference type="Proteomes" id="UP000003053">
    <property type="component" value="Unassembled WGS sequence"/>
</dbReference>
<evidence type="ECO:0000313" key="1">
    <source>
        <dbReference type="EMBL" id="EAR11849.1"/>
    </source>
</evidence>
<dbReference type="STRING" id="313594.PI23P_10967"/>
<sequence>MSYNHQPITEKEKELWFRAEMNKRQFEAIGYRLINSDIENEIINNQYYLKISKSANYSNIEVVQWLKNSWNTERILFQNLDIIANTQQAFCMQWAFPQAYYAVFGNIIAMLKL</sequence>